<keyword evidence="11 14" id="KW-0408">Iron</keyword>
<comment type="subcellular location">
    <subcellularLocation>
        <location evidence="4">Endoplasmic reticulum membrane</location>
        <topology evidence="4">Peripheral membrane protein</topology>
    </subcellularLocation>
    <subcellularLocation>
        <location evidence="3">Microsome membrane</location>
        <topology evidence="3">Peripheral membrane protein</topology>
    </subcellularLocation>
</comment>
<dbReference type="InterPro" id="IPR036396">
    <property type="entry name" value="Cyt_P450_sf"/>
</dbReference>
<keyword evidence="7 14" id="KW-0479">Metal-binding</keyword>
<keyword evidence="13" id="KW-0472">Membrane</keyword>
<evidence type="ECO:0000256" key="3">
    <source>
        <dbReference type="ARBA" id="ARBA00004174"/>
    </source>
</evidence>
<evidence type="ECO:0000256" key="11">
    <source>
        <dbReference type="ARBA" id="ARBA00023004"/>
    </source>
</evidence>
<keyword evidence="12 15" id="KW-0503">Monooxygenase</keyword>
<keyword evidence="9" id="KW-0492">Microsome</keyword>
<evidence type="ECO:0000256" key="8">
    <source>
        <dbReference type="ARBA" id="ARBA00022824"/>
    </source>
</evidence>
<keyword evidence="6 14" id="KW-0349">Heme</keyword>
<protein>
    <submittedName>
        <fullName evidence="16">Cytochrome P450 monooxygenase CYP28A2</fullName>
    </submittedName>
</protein>
<organism evidence="16">
    <name type="scientific">Drosophila mettleri</name>
    <name type="common">Fruit fly</name>
    <dbReference type="NCBI Taxonomy" id="7228"/>
    <lineage>
        <taxon>Eukaryota</taxon>
        <taxon>Metazoa</taxon>
        <taxon>Ecdysozoa</taxon>
        <taxon>Arthropoda</taxon>
        <taxon>Hexapoda</taxon>
        <taxon>Insecta</taxon>
        <taxon>Pterygota</taxon>
        <taxon>Neoptera</taxon>
        <taxon>Endopterygota</taxon>
        <taxon>Diptera</taxon>
        <taxon>Brachycera</taxon>
        <taxon>Muscomorpha</taxon>
        <taxon>Ephydroidea</taxon>
        <taxon>Drosophilidae</taxon>
        <taxon>Drosophila</taxon>
    </lineage>
</organism>
<evidence type="ECO:0000256" key="10">
    <source>
        <dbReference type="ARBA" id="ARBA00023002"/>
    </source>
</evidence>
<dbReference type="Gene3D" id="1.10.630.10">
    <property type="entry name" value="Cytochrome P450"/>
    <property type="match status" value="1"/>
</dbReference>
<evidence type="ECO:0000256" key="2">
    <source>
        <dbReference type="ARBA" id="ARBA00003690"/>
    </source>
</evidence>
<dbReference type="InterPro" id="IPR050476">
    <property type="entry name" value="Insect_CytP450_Detox"/>
</dbReference>
<dbReference type="PRINTS" id="PR00463">
    <property type="entry name" value="EP450I"/>
</dbReference>
<dbReference type="GO" id="GO:0005506">
    <property type="term" value="F:iron ion binding"/>
    <property type="evidence" value="ECO:0007669"/>
    <property type="project" value="InterPro"/>
</dbReference>
<name>O46222_DROMT</name>
<evidence type="ECO:0000256" key="1">
    <source>
        <dbReference type="ARBA" id="ARBA00001971"/>
    </source>
</evidence>
<reference evidence="16" key="1">
    <citation type="journal article" date="1997" name="Proc. Natl. Acad. Sci. U.S.A.">
        <title>Molecular cloning of a family of xenobiotic-inducible drosophilid cytochrome p450s: evidence for involvement in host-plant allelochemical resistance.</title>
        <authorList>
            <person name="Danielson P.B."/>
            <person name="MacIntyre R.J."/>
            <person name="Fogleman J.C."/>
        </authorList>
    </citation>
    <scope>NUCLEOTIDE SEQUENCE</scope>
</reference>
<evidence type="ECO:0000256" key="6">
    <source>
        <dbReference type="ARBA" id="ARBA00022617"/>
    </source>
</evidence>
<dbReference type="CDD" id="cd11056">
    <property type="entry name" value="CYP6-like"/>
    <property type="match status" value="1"/>
</dbReference>
<evidence type="ECO:0000256" key="7">
    <source>
        <dbReference type="ARBA" id="ARBA00022723"/>
    </source>
</evidence>
<accession>O46222</accession>
<evidence type="ECO:0000256" key="5">
    <source>
        <dbReference type="ARBA" id="ARBA00010617"/>
    </source>
</evidence>
<evidence type="ECO:0000256" key="13">
    <source>
        <dbReference type="ARBA" id="ARBA00023136"/>
    </source>
</evidence>
<evidence type="ECO:0000256" key="12">
    <source>
        <dbReference type="ARBA" id="ARBA00023033"/>
    </source>
</evidence>
<proteinExistence type="evidence at transcript level"/>
<dbReference type="InterPro" id="IPR017972">
    <property type="entry name" value="Cyt_P450_CS"/>
</dbReference>
<keyword evidence="10 15" id="KW-0560">Oxidoreductase</keyword>
<dbReference type="PROSITE" id="PS00086">
    <property type="entry name" value="CYTOCHROME_P450"/>
    <property type="match status" value="1"/>
</dbReference>
<dbReference type="Pfam" id="PF00067">
    <property type="entry name" value="p450"/>
    <property type="match status" value="1"/>
</dbReference>
<dbReference type="GO" id="GO:0016705">
    <property type="term" value="F:oxidoreductase activity, acting on paired donors, with incorporation or reduction of molecular oxygen"/>
    <property type="evidence" value="ECO:0007669"/>
    <property type="project" value="InterPro"/>
</dbReference>
<evidence type="ECO:0000313" key="16">
    <source>
        <dbReference type="EMBL" id="AAB95199.1"/>
    </source>
</evidence>
<dbReference type="AlphaFoldDB" id="O46222"/>
<keyword evidence="8" id="KW-0256">Endoplasmic reticulum</keyword>
<dbReference type="GO" id="GO:0005789">
    <property type="term" value="C:endoplasmic reticulum membrane"/>
    <property type="evidence" value="ECO:0007669"/>
    <property type="project" value="UniProtKB-SubCell"/>
</dbReference>
<sequence length="505" mass="57658">MLVTLILLGLVVFLGYKFLIWNYDYWRKRKVPGPKPALFTGNYPHLFTGKQHPVYAVNEIYRKYKNDYDAVGIYISRMPQLLIVNPDLAHRVFVSNFKNFHDNEISALVVEKSDYIFANNIFSMTGDAWKERRSDITPGLTISRIKSVYPVTNQVCKKMTEYIKKQIRIAPKDGLNGKDLSLCFTTEMVTDCVLGLGAQSFTDNPTPVMAKMRNLFRQDLPFLINTIAMALFPPLRRIIRLRFLSKTIVEFFVRFMETPLEERQKHISAGANINRVDMLGYIIQLSPKRNMDSLKITACTMSFLLDGDDTPPSLLSNTLLLLGRNPQGHQRLREELSEHLCDQGFIDFDKLVDLPYLNACVHESIRIFLTAVSSKLCTESIELSNRNGPNFTVEKGTVVLVPITCFMYDDDHFPNANEYNPERFLKPDSIKKYRDQGLFLGFGDGPRICIGMRFGLAQAKAALVEILVNFDVSVNARTRKDNLYDPKNLLSTLEGGIWLDFAARS</sequence>
<dbReference type="GO" id="GO:0020037">
    <property type="term" value="F:heme binding"/>
    <property type="evidence" value="ECO:0007669"/>
    <property type="project" value="InterPro"/>
</dbReference>
<feature type="binding site" description="axial binding residue" evidence="14">
    <location>
        <position position="449"/>
    </location>
    <ligand>
        <name>heme</name>
        <dbReference type="ChEBI" id="CHEBI:30413"/>
    </ligand>
    <ligandPart>
        <name>Fe</name>
        <dbReference type="ChEBI" id="CHEBI:18248"/>
    </ligandPart>
</feature>
<dbReference type="InterPro" id="IPR001128">
    <property type="entry name" value="Cyt_P450"/>
</dbReference>
<evidence type="ECO:0000256" key="14">
    <source>
        <dbReference type="PIRSR" id="PIRSR602401-1"/>
    </source>
</evidence>
<comment type="cofactor">
    <cofactor evidence="1 14">
        <name>heme</name>
        <dbReference type="ChEBI" id="CHEBI:30413"/>
    </cofactor>
</comment>
<dbReference type="PANTHER" id="PTHR24292:SF84">
    <property type="entry name" value="CYTOCHROME P450 28A5-RELATED"/>
    <property type="match status" value="1"/>
</dbReference>
<comment type="function">
    <text evidence="2">May be involved in the metabolism of insect hormones and in the breakdown of synthetic insecticides.</text>
</comment>
<dbReference type="GO" id="GO:0004497">
    <property type="term" value="F:monooxygenase activity"/>
    <property type="evidence" value="ECO:0007669"/>
    <property type="project" value="UniProtKB-KW"/>
</dbReference>
<dbReference type="EMBL" id="U89747">
    <property type="protein sequence ID" value="AAB95199.1"/>
    <property type="molecule type" value="mRNA"/>
</dbReference>
<evidence type="ECO:0000256" key="4">
    <source>
        <dbReference type="ARBA" id="ARBA00004406"/>
    </source>
</evidence>
<dbReference type="InterPro" id="IPR002401">
    <property type="entry name" value="Cyt_P450_E_grp-I"/>
</dbReference>
<comment type="similarity">
    <text evidence="5 15">Belongs to the cytochrome P450 family.</text>
</comment>
<dbReference type="SUPFAM" id="SSF48264">
    <property type="entry name" value="Cytochrome P450"/>
    <property type="match status" value="1"/>
</dbReference>
<evidence type="ECO:0000256" key="15">
    <source>
        <dbReference type="RuleBase" id="RU000461"/>
    </source>
</evidence>
<dbReference type="PANTHER" id="PTHR24292">
    <property type="entry name" value="CYTOCHROME P450"/>
    <property type="match status" value="1"/>
</dbReference>
<evidence type="ECO:0000256" key="9">
    <source>
        <dbReference type="ARBA" id="ARBA00022848"/>
    </source>
</evidence>